<keyword evidence="2" id="KW-1185">Reference proteome</keyword>
<proteinExistence type="predicted"/>
<dbReference type="Proteomes" id="UP001054945">
    <property type="component" value="Unassembled WGS sequence"/>
</dbReference>
<organism evidence="1 2">
    <name type="scientific">Caerostris extrusa</name>
    <name type="common">Bark spider</name>
    <name type="synonym">Caerostris bankana</name>
    <dbReference type="NCBI Taxonomy" id="172846"/>
    <lineage>
        <taxon>Eukaryota</taxon>
        <taxon>Metazoa</taxon>
        <taxon>Ecdysozoa</taxon>
        <taxon>Arthropoda</taxon>
        <taxon>Chelicerata</taxon>
        <taxon>Arachnida</taxon>
        <taxon>Araneae</taxon>
        <taxon>Araneomorphae</taxon>
        <taxon>Entelegynae</taxon>
        <taxon>Araneoidea</taxon>
        <taxon>Araneidae</taxon>
        <taxon>Caerostris</taxon>
    </lineage>
</organism>
<evidence type="ECO:0000313" key="2">
    <source>
        <dbReference type="Proteomes" id="UP001054945"/>
    </source>
</evidence>
<evidence type="ECO:0000313" key="1">
    <source>
        <dbReference type="EMBL" id="GIY25068.1"/>
    </source>
</evidence>
<reference evidence="1 2" key="1">
    <citation type="submission" date="2021-06" db="EMBL/GenBank/DDBJ databases">
        <title>Caerostris extrusa draft genome.</title>
        <authorList>
            <person name="Kono N."/>
            <person name="Arakawa K."/>
        </authorList>
    </citation>
    <scope>NUCLEOTIDE SEQUENCE [LARGE SCALE GENOMIC DNA]</scope>
</reference>
<dbReference type="EMBL" id="BPLR01008485">
    <property type="protein sequence ID" value="GIY25068.1"/>
    <property type="molecule type" value="Genomic_DNA"/>
</dbReference>
<accession>A0AAV4RYZ7</accession>
<dbReference type="AlphaFoldDB" id="A0AAV4RYZ7"/>
<protein>
    <submittedName>
        <fullName evidence="1">Uncharacterized protein</fullName>
    </submittedName>
</protein>
<gene>
    <name evidence="1" type="ORF">CEXT_243701</name>
</gene>
<comment type="caution">
    <text evidence="1">The sequence shown here is derived from an EMBL/GenBank/DDBJ whole genome shotgun (WGS) entry which is preliminary data.</text>
</comment>
<name>A0AAV4RYZ7_CAEEX</name>
<sequence length="88" mass="9812">MLDAIRNLKNKPIVYLSIFTTSGRCLLNAPVRCATPQNSTRTCASFFPTFRPTDVWRRPPRLFGSALLLNKGVCSPYFGNPTCSCLNI</sequence>